<gene>
    <name evidence="2" type="ORF">S01H1_20844</name>
</gene>
<reference evidence="2" key="1">
    <citation type="journal article" date="2014" name="Front. Microbiol.">
        <title>High frequency of phylogenetically diverse reductive dehalogenase-homologous genes in deep subseafloor sedimentary metagenomes.</title>
        <authorList>
            <person name="Kawai M."/>
            <person name="Futagami T."/>
            <person name="Toyoda A."/>
            <person name="Takaki Y."/>
            <person name="Nishi S."/>
            <person name="Hori S."/>
            <person name="Arai W."/>
            <person name="Tsubouchi T."/>
            <person name="Morono Y."/>
            <person name="Uchiyama I."/>
            <person name="Ito T."/>
            <person name="Fujiyama A."/>
            <person name="Inagaki F."/>
            <person name="Takami H."/>
        </authorList>
    </citation>
    <scope>NUCLEOTIDE SEQUENCE</scope>
    <source>
        <strain evidence="2">Expedition CK06-06</strain>
    </source>
</reference>
<dbReference type="AlphaFoldDB" id="X0TSP7"/>
<protein>
    <submittedName>
        <fullName evidence="2">Uncharacterized protein</fullName>
    </submittedName>
</protein>
<feature type="region of interest" description="Disordered" evidence="1">
    <location>
        <begin position="90"/>
        <end position="112"/>
    </location>
</feature>
<evidence type="ECO:0000313" key="2">
    <source>
        <dbReference type="EMBL" id="GAF90221.1"/>
    </source>
</evidence>
<dbReference type="EMBL" id="BARS01011465">
    <property type="protein sequence ID" value="GAF90221.1"/>
    <property type="molecule type" value="Genomic_DNA"/>
</dbReference>
<accession>X0TSP7</accession>
<proteinExistence type="predicted"/>
<evidence type="ECO:0000256" key="1">
    <source>
        <dbReference type="SAM" id="MobiDB-lite"/>
    </source>
</evidence>
<name>X0TSP7_9ZZZZ</name>
<sequence length="112" mass="11511">MVLVVLGLVLFGYGTLSVFQTWIGGEVARDVLGSWFPSIVSAATAAETTSADTPVGEIADKDLTSQNAAPPSTDVVVAGDVADGLVAAGGANSFEESPEPKERQSPRIAVYE</sequence>
<organism evidence="2">
    <name type="scientific">marine sediment metagenome</name>
    <dbReference type="NCBI Taxonomy" id="412755"/>
    <lineage>
        <taxon>unclassified sequences</taxon>
        <taxon>metagenomes</taxon>
        <taxon>ecological metagenomes</taxon>
    </lineage>
</organism>
<comment type="caution">
    <text evidence="2">The sequence shown here is derived from an EMBL/GenBank/DDBJ whole genome shotgun (WGS) entry which is preliminary data.</text>
</comment>
<feature type="non-terminal residue" evidence="2">
    <location>
        <position position="112"/>
    </location>
</feature>